<accession>A0A7X4YIZ0</accession>
<dbReference type="Proteomes" id="UP000537825">
    <property type="component" value="Unassembled WGS sequence"/>
</dbReference>
<name>A0A7X4YIZ0_9BACT</name>
<dbReference type="RefSeq" id="WP_139919220.1">
    <property type="nucleotide sequence ID" value="NZ_CBCSLE010000148.1"/>
</dbReference>
<evidence type="ECO:0000313" key="2">
    <source>
        <dbReference type="Proteomes" id="UP000537825"/>
    </source>
</evidence>
<reference evidence="1 2" key="1">
    <citation type="submission" date="2020-01" db="EMBL/GenBank/DDBJ databases">
        <title>The draft genome sequence of Corallococcus exiguus DSM 14696.</title>
        <authorList>
            <person name="Zhang X."/>
            <person name="Zhu H."/>
        </authorList>
    </citation>
    <scope>NUCLEOTIDE SEQUENCE [LARGE SCALE GENOMIC DNA]</scope>
    <source>
        <strain evidence="1 2">DSM 14696</strain>
    </source>
</reference>
<keyword evidence="2" id="KW-1185">Reference proteome</keyword>
<gene>
    <name evidence="1" type="ORF">GTZ93_41320</name>
</gene>
<protein>
    <submittedName>
        <fullName evidence="1">Uncharacterized protein</fullName>
    </submittedName>
</protein>
<dbReference type="AlphaFoldDB" id="A0A7X4YIZ0"/>
<evidence type="ECO:0000313" key="1">
    <source>
        <dbReference type="EMBL" id="NBC46248.1"/>
    </source>
</evidence>
<dbReference type="EMBL" id="JAAAPK010000020">
    <property type="protein sequence ID" value="NBC46248.1"/>
    <property type="molecule type" value="Genomic_DNA"/>
</dbReference>
<comment type="caution">
    <text evidence="1">The sequence shown here is derived from an EMBL/GenBank/DDBJ whole genome shotgun (WGS) entry which is preliminary data.</text>
</comment>
<proteinExistence type="predicted"/>
<organism evidence="1 2">
    <name type="scientific">Corallococcus exiguus</name>
    <dbReference type="NCBI Taxonomy" id="83462"/>
    <lineage>
        <taxon>Bacteria</taxon>
        <taxon>Pseudomonadati</taxon>
        <taxon>Myxococcota</taxon>
        <taxon>Myxococcia</taxon>
        <taxon>Myxococcales</taxon>
        <taxon>Cystobacterineae</taxon>
        <taxon>Myxococcaceae</taxon>
        <taxon>Corallococcus</taxon>
    </lineage>
</organism>
<sequence length="93" mass="10196">MNLQRVVVTTRATQELAGLPENLRLYVEGYLENLDALLDTAPLHRISMLWERAPNGAGFLTNVEGAFVAFSVDELTGGVIVTRIEPHDCTAGR</sequence>